<accession>A0ACB6QWC2</accession>
<gene>
    <name evidence="1" type="ORF">BDR25DRAFT_333966</name>
</gene>
<dbReference type="EMBL" id="MU003505">
    <property type="protein sequence ID" value="KAF2471318.1"/>
    <property type="molecule type" value="Genomic_DNA"/>
</dbReference>
<reference evidence="1" key="1">
    <citation type="journal article" date="2020" name="Stud. Mycol.">
        <title>101 Dothideomycetes genomes: a test case for predicting lifestyles and emergence of pathogens.</title>
        <authorList>
            <person name="Haridas S."/>
            <person name="Albert R."/>
            <person name="Binder M."/>
            <person name="Bloem J."/>
            <person name="Labutti K."/>
            <person name="Salamov A."/>
            <person name="Andreopoulos B."/>
            <person name="Baker S."/>
            <person name="Barry K."/>
            <person name="Bills G."/>
            <person name="Bluhm B."/>
            <person name="Cannon C."/>
            <person name="Castanera R."/>
            <person name="Culley D."/>
            <person name="Daum C."/>
            <person name="Ezra D."/>
            <person name="Gonzalez J."/>
            <person name="Henrissat B."/>
            <person name="Kuo A."/>
            <person name="Liang C."/>
            <person name="Lipzen A."/>
            <person name="Lutzoni F."/>
            <person name="Magnuson J."/>
            <person name="Mondo S."/>
            <person name="Nolan M."/>
            <person name="Ohm R."/>
            <person name="Pangilinan J."/>
            <person name="Park H.-J."/>
            <person name="Ramirez L."/>
            <person name="Alfaro M."/>
            <person name="Sun H."/>
            <person name="Tritt A."/>
            <person name="Yoshinaga Y."/>
            <person name="Zwiers L.-H."/>
            <person name="Turgeon B."/>
            <person name="Goodwin S."/>
            <person name="Spatafora J."/>
            <person name="Crous P."/>
            <person name="Grigoriev I."/>
        </authorList>
    </citation>
    <scope>NUCLEOTIDE SEQUENCE</scope>
    <source>
        <strain evidence="1">ATCC 200398</strain>
    </source>
</reference>
<proteinExistence type="predicted"/>
<organism evidence="1 2">
    <name type="scientific">Lindgomyces ingoldianus</name>
    <dbReference type="NCBI Taxonomy" id="673940"/>
    <lineage>
        <taxon>Eukaryota</taxon>
        <taxon>Fungi</taxon>
        <taxon>Dikarya</taxon>
        <taxon>Ascomycota</taxon>
        <taxon>Pezizomycotina</taxon>
        <taxon>Dothideomycetes</taxon>
        <taxon>Pleosporomycetidae</taxon>
        <taxon>Pleosporales</taxon>
        <taxon>Lindgomycetaceae</taxon>
        <taxon>Lindgomyces</taxon>
    </lineage>
</organism>
<comment type="caution">
    <text evidence="1">The sequence shown here is derived from an EMBL/GenBank/DDBJ whole genome shotgun (WGS) entry which is preliminary data.</text>
</comment>
<evidence type="ECO:0000313" key="2">
    <source>
        <dbReference type="Proteomes" id="UP000799755"/>
    </source>
</evidence>
<protein>
    <submittedName>
        <fullName evidence="1">Uncharacterized protein</fullName>
    </submittedName>
</protein>
<sequence length="658" mass="72151">MQLPKLTPLQSRLLASVIATCFLVLIWISFQPHHFVYAAELNPLPLTPEVQTHVEQSISPFIPNGQIVELEEEGGGYEPDFAYFDRNLIGRAADGVDALTNNVKKGMDANPGTTHNFVLEKSQVQAKKSAPGSGFPSPLDGRGVENASKRGISGDFDSPEGEEEAELIEMEKRQSGNKPSTNISIVTNEPPQLILYVSTSTNNQKPGPKAENDLATPPIPFVGGHVNFSIQADSDVYIGVSAPSLTTGWTGNWHYEVAASIDGYYHSYNDTSPFLWLIDTDANSALFITYNLTKENSSEEVNKQWMDMKTPFTMYAFAKNDWGKTGAGLERSFCGLQEQFNKAANITVSSDMTKRYGGGGRPKAQLHVQGLTSGATYVGFLAMDGNGTTEALNVPGNAVPQAGGRVWKQFEWTTKARTSCQVIFNLKFCTDVAYAVPSNPKFTNNMTGLASLYDSQASAYFQNFTNSLQQVACDTTGTAQYSLARTCQDCSDDYKQWLCSVLMPRCEDWNATNPWLIDRNIGNPFPQDGSLQAGTLAYANNMTKNFNDTFRQRLAFNTSRNPMIDEVIQPGPYKELLPCEDLCFDIVRSCPAQLGFACPDGANRYSTYGRRRSGSLNLTCNFPGAVVNLNVFRGAAGVGMGGSSNRSLGHVWKLLLWR</sequence>
<keyword evidence="2" id="KW-1185">Reference proteome</keyword>
<name>A0ACB6QWC2_9PLEO</name>
<evidence type="ECO:0000313" key="1">
    <source>
        <dbReference type="EMBL" id="KAF2471318.1"/>
    </source>
</evidence>
<dbReference type="Proteomes" id="UP000799755">
    <property type="component" value="Unassembled WGS sequence"/>
</dbReference>